<organism evidence="2 3">
    <name type="scientific">Lentzea alba</name>
    <dbReference type="NCBI Taxonomy" id="2714351"/>
    <lineage>
        <taxon>Bacteria</taxon>
        <taxon>Bacillati</taxon>
        <taxon>Actinomycetota</taxon>
        <taxon>Actinomycetes</taxon>
        <taxon>Pseudonocardiales</taxon>
        <taxon>Pseudonocardiaceae</taxon>
        <taxon>Lentzea</taxon>
    </lineage>
</organism>
<keyword evidence="1" id="KW-0732">Signal</keyword>
<evidence type="ECO:0000313" key="3">
    <source>
        <dbReference type="Proteomes" id="UP000481360"/>
    </source>
</evidence>
<dbReference type="AlphaFoldDB" id="A0A7C9RVG5"/>
<dbReference type="Proteomes" id="UP000481360">
    <property type="component" value="Unassembled WGS sequence"/>
</dbReference>
<feature type="chain" id="PRO_5028999404" description="Peptidase inhibitor family I36" evidence="1">
    <location>
        <begin position="29"/>
        <end position="122"/>
    </location>
</feature>
<protein>
    <recommendedName>
        <fullName evidence="4">Peptidase inhibitor family I36</fullName>
    </recommendedName>
</protein>
<evidence type="ECO:0008006" key="4">
    <source>
        <dbReference type="Google" id="ProtNLM"/>
    </source>
</evidence>
<evidence type="ECO:0000313" key="2">
    <source>
        <dbReference type="EMBL" id="NGY63106.1"/>
    </source>
</evidence>
<name>A0A7C9RVG5_9PSEU</name>
<proteinExistence type="predicted"/>
<evidence type="ECO:0000256" key="1">
    <source>
        <dbReference type="SAM" id="SignalP"/>
    </source>
</evidence>
<dbReference type="RefSeq" id="WP_166051202.1">
    <property type="nucleotide sequence ID" value="NZ_JAAMPJ010000009.1"/>
</dbReference>
<keyword evidence="3" id="KW-1185">Reference proteome</keyword>
<sequence>MLSSRGFTLKATLIAWAIALVAAAPAEAAPPEPGPPCEVGKYYKLCVWSGPNYTGRLRVLPYNLDRLDIGPLFVVRSYKNWHASGRITDVFGCDHGLGEWAKEPAVNNGWGIPAKAIASGSS</sequence>
<feature type="signal peptide" evidence="1">
    <location>
        <begin position="1"/>
        <end position="28"/>
    </location>
</feature>
<gene>
    <name evidence="2" type="ORF">G7043_29720</name>
</gene>
<dbReference type="EMBL" id="JAAMPJ010000009">
    <property type="protein sequence ID" value="NGY63106.1"/>
    <property type="molecule type" value="Genomic_DNA"/>
</dbReference>
<comment type="caution">
    <text evidence="2">The sequence shown here is derived from an EMBL/GenBank/DDBJ whole genome shotgun (WGS) entry which is preliminary data.</text>
</comment>
<reference evidence="2 3" key="1">
    <citation type="submission" date="2020-03" db="EMBL/GenBank/DDBJ databases">
        <title>Isolation and identification of active actinomycetes.</title>
        <authorList>
            <person name="Sun X."/>
        </authorList>
    </citation>
    <scope>NUCLEOTIDE SEQUENCE [LARGE SCALE GENOMIC DNA]</scope>
    <source>
        <strain evidence="2 3">NEAU-D13</strain>
    </source>
</reference>
<accession>A0A7C9RVG5</accession>